<keyword evidence="2" id="KW-1185">Reference proteome</keyword>
<reference evidence="1 2" key="1">
    <citation type="journal article" date="2020" name="ISME J.">
        <title>Uncovering the hidden diversity of litter-decomposition mechanisms in mushroom-forming fungi.</title>
        <authorList>
            <person name="Floudas D."/>
            <person name="Bentzer J."/>
            <person name="Ahren D."/>
            <person name="Johansson T."/>
            <person name="Persson P."/>
            <person name="Tunlid A."/>
        </authorList>
    </citation>
    <scope>NUCLEOTIDE SEQUENCE [LARGE SCALE GENOMIC DNA]</scope>
    <source>
        <strain evidence="1 2">CBS 406.79</strain>
    </source>
</reference>
<name>A0A8H5H5I3_9AGAR</name>
<comment type="caution">
    <text evidence="1">The sequence shown here is derived from an EMBL/GenBank/DDBJ whole genome shotgun (WGS) entry which is preliminary data.</text>
</comment>
<dbReference type="AlphaFoldDB" id="A0A8H5H5I3"/>
<sequence length="255" mass="28467">MASCTPAFFTLPTELHTHIFTFACSPSDPNSGAFSYCTAFSTGLALSLVSKYVRAASAPVRYRTTVLCSWDEMLAFERILSGPQISRSRVRYLSIICDEVLGDIPLLLTGNVCPRTLECTLLDTVKQILYAAADDLYELDMGLQAISCITNPLAYLSFSGSLYFPQLERMFYACSPSNVLPWFTSNITYSSPTRRLPGFPIICPRVKDLTVVCASSASVENFHFHSSSHEELEEIFGRQQSLKRPNLLNRRNVQK</sequence>
<proteinExistence type="predicted"/>
<evidence type="ECO:0000313" key="1">
    <source>
        <dbReference type="EMBL" id="KAF5377149.1"/>
    </source>
</evidence>
<organism evidence="1 2">
    <name type="scientific">Collybiopsis confluens</name>
    <dbReference type="NCBI Taxonomy" id="2823264"/>
    <lineage>
        <taxon>Eukaryota</taxon>
        <taxon>Fungi</taxon>
        <taxon>Dikarya</taxon>
        <taxon>Basidiomycota</taxon>
        <taxon>Agaricomycotina</taxon>
        <taxon>Agaricomycetes</taxon>
        <taxon>Agaricomycetidae</taxon>
        <taxon>Agaricales</taxon>
        <taxon>Marasmiineae</taxon>
        <taxon>Omphalotaceae</taxon>
        <taxon>Collybiopsis</taxon>
    </lineage>
</organism>
<evidence type="ECO:0000313" key="2">
    <source>
        <dbReference type="Proteomes" id="UP000518752"/>
    </source>
</evidence>
<protein>
    <submittedName>
        <fullName evidence="1">Uncharacterized protein</fullName>
    </submittedName>
</protein>
<dbReference type="Proteomes" id="UP000518752">
    <property type="component" value="Unassembled WGS sequence"/>
</dbReference>
<dbReference type="OrthoDB" id="2748701at2759"/>
<accession>A0A8H5H5I3</accession>
<gene>
    <name evidence="1" type="ORF">D9757_008799</name>
</gene>
<dbReference type="EMBL" id="JAACJN010000085">
    <property type="protein sequence ID" value="KAF5377149.1"/>
    <property type="molecule type" value="Genomic_DNA"/>
</dbReference>